<accession>A0AAW1YRM6</accession>
<protein>
    <submittedName>
        <fullName evidence="1">Uncharacterized protein</fullName>
    </submittedName>
</protein>
<organism evidence="1 2">
    <name type="scientific">Rubus argutus</name>
    <name type="common">Southern blackberry</name>
    <dbReference type="NCBI Taxonomy" id="59490"/>
    <lineage>
        <taxon>Eukaryota</taxon>
        <taxon>Viridiplantae</taxon>
        <taxon>Streptophyta</taxon>
        <taxon>Embryophyta</taxon>
        <taxon>Tracheophyta</taxon>
        <taxon>Spermatophyta</taxon>
        <taxon>Magnoliopsida</taxon>
        <taxon>eudicotyledons</taxon>
        <taxon>Gunneridae</taxon>
        <taxon>Pentapetalae</taxon>
        <taxon>rosids</taxon>
        <taxon>fabids</taxon>
        <taxon>Rosales</taxon>
        <taxon>Rosaceae</taxon>
        <taxon>Rosoideae</taxon>
        <taxon>Rosoideae incertae sedis</taxon>
        <taxon>Rubus</taxon>
    </lineage>
</organism>
<reference evidence="1 2" key="1">
    <citation type="journal article" date="2023" name="G3 (Bethesda)">
        <title>A chromosome-length genome assembly and annotation of blackberry (Rubus argutus, cv. 'Hillquist').</title>
        <authorList>
            <person name="Bruna T."/>
            <person name="Aryal R."/>
            <person name="Dudchenko O."/>
            <person name="Sargent D.J."/>
            <person name="Mead D."/>
            <person name="Buti M."/>
            <person name="Cavallini A."/>
            <person name="Hytonen T."/>
            <person name="Andres J."/>
            <person name="Pham M."/>
            <person name="Weisz D."/>
            <person name="Mascagni F."/>
            <person name="Usai G."/>
            <person name="Natali L."/>
            <person name="Bassil N."/>
            <person name="Fernandez G.E."/>
            <person name="Lomsadze A."/>
            <person name="Armour M."/>
            <person name="Olukolu B."/>
            <person name="Poorten T."/>
            <person name="Britton C."/>
            <person name="Davik J."/>
            <person name="Ashrafi H."/>
            <person name="Aiden E.L."/>
            <person name="Borodovsky M."/>
            <person name="Worthington M."/>
        </authorList>
    </citation>
    <scope>NUCLEOTIDE SEQUENCE [LARGE SCALE GENOMIC DNA]</scope>
    <source>
        <strain evidence="1">PI 553951</strain>
    </source>
</reference>
<evidence type="ECO:0000313" key="1">
    <source>
        <dbReference type="EMBL" id="KAK9951115.1"/>
    </source>
</evidence>
<comment type="caution">
    <text evidence="1">The sequence shown here is derived from an EMBL/GenBank/DDBJ whole genome shotgun (WGS) entry which is preliminary data.</text>
</comment>
<gene>
    <name evidence="1" type="ORF">M0R45_006575</name>
</gene>
<evidence type="ECO:0000313" key="2">
    <source>
        <dbReference type="Proteomes" id="UP001457282"/>
    </source>
</evidence>
<dbReference type="EMBL" id="JBEDUW010000001">
    <property type="protein sequence ID" value="KAK9951115.1"/>
    <property type="molecule type" value="Genomic_DNA"/>
</dbReference>
<dbReference type="Proteomes" id="UP001457282">
    <property type="component" value="Unassembled WGS sequence"/>
</dbReference>
<name>A0AAW1YRM6_RUBAR</name>
<proteinExistence type="predicted"/>
<dbReference type="AlphaFoldDB" id="A0AAW1YRM6"/>
<keyword evidence="2" id="KW-1185">Reference proteome</keyword>
<sequence>MLQTLESHKSLFACAYVKLNLLKQIHRVLDLKPKPNSDKITLLHFHYETLFECCFYCSLVHHTLGASPRKVLDGPYLMVDPYPQECKTFLANVLVDLKLN</sequence>